<dbReference type="InterPro" id="IPR012495">
    <property type="entry name" value="TadE-like_dom"/>
</dbReference>
<gene>
    <name evidence="2" type="ORF">JOF54_000942</name>
</gene>
<reference evidence="2 3" key="1">
    <citation type="submission" date="2021-03" db="EMBL/GenBank/DDBJ databases">
        <title>Sequencing the genomes of 1000 actinobacteria strains.</title>
        <authorList>
            <person name="Klenk H.-P."/>
        </authorList>
    </citation>
    <scope>NUCLEOTIDE SEQUENCE [LARGE SCALE GENOMIC DNA]</scope>
    <source>
        <strain evidence="2 3">DSM 12936</strain>
    </source>
</reference>
<dbReference type="EMBL" id="JAGIOB010000001">
    <property type="protein sequence ID" value="MBP2416020.1"/>
    <property type="molecule type" value="Genomic_DNA"/>
</dbReference>
<name>A0ABS4Z4R3_9ACTN</name>
<comment type="caution">
    <text evidence="2">The sequence shown here is derived from an EMBL/GenBank/DDBJ whole genome shotgun (WGS) entry which is preliminary data.</text>
</comment>
<dbReference type="RefSeq" id="WP_210053453.1">
    <property type="nucleotide sequence ID" value="NZ_BAAAMH010000006.1"/>
</dbReference>
<accession>A0ABS4Z4R3</accession>
<dbReference type="Pfam" id="PF07811">
    <property type="entry name" value="TadE"/>
    <property type="match status" value="1"/>
</dbReference>
<dbReference type="Proteomes" id="UP000758168">
    <property type="component" value="Unassembled WGS sequence"/>
</dbReference>
<evidence type="ECO:0000313" key="3">
    <source>
        <dbReference type="Proteomes" id="UP000758168"/>
    </source>
</evidence>
<evidence type="ECO:0000259" key="1">
    <source>
        <dbReference type="Pfam" id="PF07811"/>
    </source>
</evidence>
<feature type="domain" description="TadE-like" evidence="1">
    <location>
        <begin position="7"/>
        <end position="49"/>
    </location>
</feature>
<protein>
    <submittedName>
        <fullName evidence="2">Flp pilus assembly protein TadG</fullName>
    </submittedName>
</protein>
<proteinExistence type="predicted"/>
<sequence>MTRSERGAAAVEFALVLPLLVLLFAGVAEMGRIYYLQATLSGAAREGARVMALRNDAGASRAAVRSAAGSVAVGDAQIAVSPGTGGCRSTAAAPVQATVTITFPTPLVSSLFGASVTVRGVGAMQCGG</sequence>
<organism evidence="2 3">
    <name type="scientific">Microlunatus capsulatus</name>
    <dbReference type="NCBI Taxonomy" id="99117"/>
    <lineage>
        <taxon>Bacteria</taxon>
        <taxon>Bacillati</taxon>
        <taxon>Actinomycetota</taxon>
        <taxon>Actinomycetes</taxon>
        <taxon>Propionibacteriales</taxon>
        <taxon>Propionibacteriaceae</taxon>
        <taxon>Microlunatus</taxon>
    </lineage>
</organism>
<evidence type="ECO:0000313" key="2">
    <source>
        <dbReference type="EMBL" id="MBP2416020.1"/>
    </source>
</evidence>
<keyword evidence="3" id="KW-1185">Reference proteome</keyword>